<protein>
    <recommendedName>
        <fullName evidence="1">PorZ N-terminal beta-propeller domain-containing protein</fullName>
    </recommendedName>
</protein>
<dbReference type="EMBL" id="QMFY01000001">
    <property type="protein sequence ID" value="RAW02798.1"/>
    <property type="molecule type" value="Genomic_DNA"/>
</dbReference>
<dbReference type="SUPFAM" id="SSF50998">
    <property type="entry name" value="Quinoprotein alcohol dehydrogenase-like"/>
    <property type="match status" value="1"/>
</dbReference>
<dbReference type="Proteomes" id="UP000251889">
    <property type="component" value="Unassembled WGS sequence"/>
</dbReference>
<proteinExistence type="predicted"/>
<dbReference type="AlphaFoldDB" id="A0A364YA93"/>
<reference evidence="2 3" key="1">
    <citation type="submission" date="2018-06" db="EMBL/GenBank/DDBJ databases">
        <title>Chryseolinea flavus sp. nov., a member of the phylum Bacteroidetes isolated from soil.</title>
        <authorList>
            <person name="Li Y."/>
            <person name="Wang J."/>
        </authorList>
    </citation>
    <scope>NUCLEOTIDE SEQUENCE [LARGE SCALE GENOMIC DNA]</scope>
    <source>
        <strain evidence="2 3">SDU1-6</strain>
    </source>
</reference>
<gene>
    <name evidence="2" type="ORF">DQQ10_01435</name>
</gene>
<comment type="caution">
    <text evidence="2">The sequence shown here is derived from an EMBL/GenBank/DDBJ whole genome shotgun (WGS) entry which is preliminary data.</text>
</comment>
<dbReference type="SUPFAM" id="SSF101898">
    <property type="entry name" value="NHL repeat"/>
    <property type="match status" value="1"/>
</dbReference>
<dbReference type="Pfam" id="PF07494">
    <property type="entry name" value="Reg_prop"/>
    <property type="match status" value="1"/>
</dbReference>
<dbReference type="InterPro" id="IPR048954">
    <property type="entry name" value="PorZ_N"/>
</dbReference>
<evidence type="ECO:0000313" key="2">
    <source>
        <dbReference type="EMBL" id="RAW02798.1"/>
    </source>
</evidence>
<name>A0A364YA93_9BACT</name>
<dbReference type="InterPro" id="IPR026444">
    <property type="entry name" value="Secre_tail"/>
</dbReference>
<dbReference type="OrthoDB" id="9807410at2"/>
<dbReference type="InterPro" id="IPR015943">
    <property type="entry name" value="WD40/YVTN_repeat-like_dom_sf"/>
</dbReference>
<dbReference type="InterPro" id="IPR011047">
    <property type="entry name" value="Quinoprotein_ADH-like_sf"/>
</dbReference>
<evidence type="ECO:0000259" key="1">
    <source>
        <dbReference type="Pfam" id="PF21544"/>
    </source>
</evidence>
<evidence type="ECO:0000313" key="3">
    <source>
        <dbReference type="Proteomes" id="UP000251889"/>
    </source>
</evidence>
<organism evidence="2 3">
    <name type="scientific">Pseudochryseolinea flava</name>
    <dbReference type="NCBI Taxonomy" id="2059302"/>
    <lineage>
        <taxon>Bacteria</taxon>
        <taxon>Pseudomonadati</taxon>
        <taxon>Bacteroidota</taxon>
        <taxon>Cytophagia</taxon>
        <taxon>Cytophagales</taxon>
        <taxon>Fulvivirgaceae</taxon>
        <taxon>Pseudochryseolinea</taxon>
    </lineage>
</organism>
<dbReference type="Pfam" id="PF21544">
    <property type="entry name" value="PorZ_N_b_propeller"/>
    <property type="match status" value="1"/>
</dbReference>
<keyword evidence="3" id="KW-1185">Reference proteome</keyword>
<feature type="domain" description="PorZ N-terminal beta-propeller" evidence="1">
    <location>
        <begin position="79"/>
        <end position="236"/>
    </location>
</feature>
<dbReference type="Gene3D" id="2.130.10.10">
    <property type="entry name" value="YVTN repeat-like/Quinoprotein amine dehydrogenase"/>
    <property type="match status" value="2"/>
</dbReference>
<dbReference type="NCBIfam" id="TIGR04183">
    <property type="entry name" value="Por_Secre_tail"/>
    <property type="match status" value="1"/>
</dbReference>
<sequence>MNTKREVEAHFLPVNNRKKVNNPLIMKRRCVNTLIAAFSILLSILSTTKNFAQDIPLGTWRAHISYQSINSLSITNDKIFAASSSGLLVLDRLDKSFQTFDKVNQSLSNVGISDIEFNDSRDELIVAYEDGTLDVIRDNDLITINPTKNAQVTGSKKINHILIHQALAYLSTDYGVVVINLAQGEVKETWRDLGPTGETLKVLQGTIKGDSIVFATAKGVIMGDLDDNLLDFNSWKRFDSGAFNTTINSIVLFNNQIYAPINGVGIMAYANGAWIQAPFLPALNYTSLTNSLNHLFVIENKNVWRIDTSNDVIQIVDDHITQPMMVTEDAAGAMWVGDNENGLLSNEDGLFKSYLPNGPSITVPFRLKYAFNKMYLMPGGYSSTFQPLRRDGTLNIFNNGIWEQVKTNIKDITDVAITESGDTYISSFGSGVEKRSRENDVTLYNTENSTLINTSPPGDFITVSAAENSREGIWFANYGTATSLHLKKNDDNWEQVSFATSAARYPTDLAVDFLGQVWMLINPSQGGGLVVYDPASKAERYITEANNNGELSSRSVRSIALDRDGMLWAGTDFGVCYFYAADQDAIRPIFENRFLLRDDRVTAIAIDGGNRKWMGTERGVWLFDPTGEKLIYNFTTDNSPLLSNVIHDIEIQGETGEVFIATQRGLVSFRADATESTSRFQNIKIFPNPILSTFTGTVGISGLATDATVKITDISGKLIWETKAHGGTASWNVKDYNGRRASTGVYIVFCALSDGSEHAVGKIAVVN</sequence>
<accession>A0A364YA93</accession>
<dbReference type="InterPro" id="IPR011110">
    <property type="entry name" value="Reg_prop"/>
</dbReference>